<feature type="compositionally biased region" description="Polar residues" evidence="1">
    <location>
        <begin position="596"/>
        <end position="608"/>
    </location>
</feature>
<keyword evidence="3" id="KW-1185">Reference proteome</keyword>
<dbReference type="eggNOG" id="KOG1141">
    <property type="taxonomic scope" value="Eukaryota"/>
</dbReference>
<keyword evidence="2" id="KW-0489">Methyltransferase</keyword>
<gene>
    <name evidence="2" type="ORF">L798_07034</name>
</gene>
<feature type="compositionally biased region" description="Polar residues" evidence="1">
    <location>
        <begin position="94"/>
        <end position="105"/>
    </location>
</feature>
<feature type="compositionally biased region" description="Basic and acidic residues" evidence="1">
    <location>
        <begin position="8"/>
        <end position="17"/>
    </location>
</feature>
<name>A0A067R727_ZOONE</name>
<feature type="region of interest" description="Disordered" evidence="1">
    <location>
        <begin position="574"/>
        <end position="611"/>
    </location>
</feature>
<accession>A0A067R727</accession>
<organism evidence="2 3">
    <name type="scientific">Zootermopsis nevadensis</name>
    <name type="common">Dampwood termite</name>
    <dbReference type="NCBI Taxonomy" id="136037"/>
    <lineage>
        <taxon>Eukaryota</taxon>
        <taxon>Metazoa</taxon>
        <taxon>Ecdysozoa</taxon>
        <taxon>Arthropoda</taxon>
        <taxon>Hexapoda</taxon>
        <taxon>Insecta</taxon>
        <taxon>Pterygota</taxon>
        <taxon>Neoptera</taxon>
        <taxon>Polyneoptera</taxon>
        <taxon>Dictyoptera</taxon>
        <taxon>Blattodea</taxon>
        <taxon>Blattoidea</taxon>
        <taxon>Termitoidae</taxon>
        <taxon>Termopsidae</taxon>
        <taxon>Zootermopsis</taxon>
    </lineage>
</organism>
<keyword evidence="2" id="KW-0808">Transferase</keyword>
<feature type="compositionally biased region" description="Basic and acidic residues" evidence="1">
    <location>
        <begin position="110"/>
        <end position="226"/>
    </location>
</feature>
<dbReference type="GO" id="GO:0008168">
    <property type="term" value="F:methyltransferase activity"/>
    <property type="evidence" value="ECO:0007669"/>
    <property type="project" value="UniProtKB-KW"/>
</dbReference>
<dbReference type="EMBL" id="KK852658">
    <property type="protein sequence ID" value="KDR19143.1"/>
    <property type="molecule type" value="Genomic_DNA"/>
</dbReference>
<feature type="region of interest" description="Disordered" evidence="1">
    <location>
        <begin position="1"/>
        <end position="237"/>
    </location>
</feature>
<dbReference type="InParanoid" id="A0A067R727"/>
<feature type="compositionally biased region" description="Basic and acidic residues" evidence="1">
    <location>
        <begin position="81"/>
        <end position="93"/>
    </location>
</feature>
<sequence>MDCDDDTHDSASGEKKLPLNSKDIGEPANVTSNIRVAVEENKQSTGSDSLQDSHNIRKKSESDVINTEGSDINYNESEGMEVEKSRSTEESHNVKQAVTNENVTSKKAKSKEFEELNIKEKGEHDETHDRQKKETSDKEEKELEDNHDKKKEEVNEVSKKKKTDIKDIRDKKKNEIENAIDNKLKEIEKMCYGERNETELSDKEKTEIEKEKVEPSDSGKKAEKTSEGGQKVNTRKGFLVRTGSEEYDVDVNETNPYPDHINFVDVDAPNCDSSPMVIDADGDSNDEIVMIGRKKGTRQYRTSANKEKGKTGVNSNRDSSPEVVLQEKFCKRRQEIVINLDDDNDDIEIETIKKKKKKKKLNAPKGVCCCNIECSTPGQDLRSAPVFVLTYYGRKYKKGRAQKVCAVCFEVAMQHYEHLSYLLSQHKPLMTAKFPPRNDTVVLTDSEEGSEEEEPLPDDVLEDLKEKLQEVIESTLEKYDFNYQIEASRNIISNKLDELSVAFRETDDMFTEMQKRMDDLRNEVYKDFVPIIQELPPLIIEDIHCDTSPPVMHLSPPRMMDYFRQQPQYRQQKTLRIKQTSSTPVTPPGLQKQHMGITSPSTSGTGQADTVRKSPIGELGFIIVDFIVTTW</sequence>
<protein>
    <submittedName>
        <fullName evidence="2">Histone-lysine N-methyltransferase eggless</fullName>
    </submittedName>
</protein>
<evidence type="ECO:0000256" key="1">
    <source>
        <dbReference type="SAM" id="MobiDB-lite"/>
    </source>
</evidence>
<feature type="compositionally biased region" description="Polar residues" evidence="1">
    <location>
        <begin position="43"/>
        <end position="53"/>
    </location>
</feature>
<feature type="region of interest" description="Disordered" evidence="1">
    <location>
        <begin position="297"/>
        <end position="318"/>
    </location>
</feature>
<feature type="compositionally biased region" description="Polar residues" evidence="1">
    <location>
        <begin position="574"/>
        <end position="584"/>
    </location>
</feature>
<evidence type="ECO:0000313" key="3">
    <source>
        <dbReference type="Proteomes" id="UP000027135"/>
    </source>
</evidence>
<dbReference type="GO" id="GO:0032259">
    <property type="term" value="P:methylation"/>
    <property type="evidence" value="ECO:0007669"/>
    <property type="project" value="UniProtKB-KW"/>
</dbReference>
<dbReference type="AlphaFoldDB" id="A0A067R727"/>
<feature type="compositionally biased region" description="Polar residues" evidence="1">
    <location>
        <begin position="63"/>
        <end position="76"/>
    </location>
</feature>
<reference evidence="2 3" key="1">
    <citation type="journal article" date="2014" name="Nat. Commun.">
        <title>Molecular traces of alternative social organization in a termite genome.</title>
        <authorList>
            <person name="Terrapon N."/>
            <person name="Li C."/>
            <person name="Robertson H.M."/>
            <person name="Ji L."/>
            <person name="Meng X."/>
            <person name="Booth W."/>
            <person name="Chen Z."/>
            <person name="Childers C.P."/>
            <person name="Glastad K.M."/>
            <person name="Gokhale K."/>
            <person name="Gowin J."/>
            <person name="Gronenberg W."/>
            <person name="Hermansen R.A."/>
            <person name="Hu H."/>
            <person name="Hunt B.G."/>
            <person name="Huylmans A.K."/>
            <person name="Khalil S.M."/>
            <person name="Mitchell R.D."/>
            <person name="Munoz-Torres M.C."/>
            <person name="Mustard J.A."/>
            <person name="Pan H."/>
            <person name="Reese J.T."/>
            <person name="Scharf M.E."/>
            <person name="Sun F."/>
            <person name="Vogel H."/>
            <person name="Xiao J."/>
            <person name="Yang W."/>
            <person name="Yang Z."/>
            <person name="Yang Z."/>
            <person name="Zhou J."/>
            <person name="Zhu J."/>
            <person name="Brent C.S."/>
            <person name="Elsik C.G."/>
            <person name="Goodisman M.A."/>
            <person name="Liberles D.A."/>
            <person name="Roe R.M."/>
            <person name="Vargo E.L."/>
            <person name="Vilcinskas A."/>
            <person name="Wang J."/>
            <person name="Bornberg-Bauer E."/>
            <person name="Korb J."/>
            <person name="Zhang G."/>
            <person name="Liebig J."/>
        </authorList>
    </citation>
    <scope>NUCLEOTIDE SEQUENCE [LARGE SCALE GENOMIC DNA]</scope>
    <source>
        <tissue evidence="2">Whole organism</tissue>
    </source>
</reference>
<dbReference type="Proteomes" id="UP000027135">
    <property type="component" value="Unassembled WGS sequence"/>
</dbReference>
<dbReference type="STRING" id="136037.A0A067R727"/>
<evidence type="ECO:0000313" key="2">
    <source>
        <dbReference type="EMBL" id="KDR19143.1"/>
    </source>
</evidence>
<proteinExistence type="predicted"/>